<dbReference type="Proteomes" id="UP000182763">
    <property type="component" value="Unassembled WGS sequence"/>
</dbReference>
<dbReference type="PANTHER" id="PTHR11059:SF0">
    <property type="entry name" value="DNA REPAIR PROTEIN RECN"/>
    <property type="match status" value="1"/>
</dbReference>
<evidence type="ECO:0000256" key="7">
    <source>
        <dbReference type="ARBA" id="ARBA00023204"/>
    </source>
</evidence>
<proteinExistence type="inferred from homology"/>
<evidence type="ECO:0000313" key="15">
    <source>
        <dbReference type="Proteomes" id="UP000182763"/>
    </source>
</evidence>
<dbReference type="GO" id="GO:0009432">
    <property type="term" value="P:SOS response"/>
    <property type="evidence" value="ECO:0007669"/>
    <property type="project" value="TreeGrafter"/>
</dbReference>
<dbReference type="GO" id="GO:0005524">
    <property type="term" value="F:ATP binding"/>
    <property type="evidence" value="ECO:0007669"/>
    <property type="project" value="UniProtKB-KW"/>
</dbReference>
<evidence type="ECO:0000313" key="13">
    <source>
        <dbReference type="EMBL" id="PIX35255.1"/>
    </source>
</evidence>
<accession>A0A1J5GIT9</accession>
<gene>
    <name evidence="13" type="primary">recN</name>
    <name evidence="12" type="ORF">AUK42_07310</name>
    <name evidence="14" type="ORF">CO097_03525</name>
    <name evidence="13" type="ORF">COZ58_00915</name>
</gene>
<keyword evidence="7 9" id="KW-0234">DNA repair</keyword>
<comment type="function">
    <text evidence="1 9">May be involved in recombinational repair of damaged DNA.</text>
</comment>
<organism evidence="12 15">
    <name type="scientific">Candidatus Infernicultor aquiphilus</name>
    <dbReference type="NCBI Taxonomy" id="1805029"/>
    <lineage>
        <taxon>Bacteria</taxon>
        <taxon>Pseudomonadati</taxon>
        <taxon>Atribacterota</taxon>
        <taxon>Candidatus Phoenicimicrobiia</taxon>
        <taxon>Candidatus Pheonicimicrobiales</taxon>
        <taxon>Candidatus Phoenicimicrobiaceae</taxon>
        <taxon>Candidatus Infernicultor</taxon>
    </lineage>
</organism>
<dbReference type="InterPro" id="IPR004604">
    <property type="entry name" value="DNA_recomb/repair_RecN"/>
</dbReference>
<evidence type="ECO:0000256" key="1">
    <source>
        <dbReference type="ARBA" id="ARBA00003618"/>
    </source>
</evidence>
<dbReference type="PIRSF" id="PIRSF003128">
    <property type="entry name" value="RecN"/>
    <property type="match status" value="1"/>
</dbReference>
<evidence type="ECO:0000313" key="12">
    <source>
        <dbReference type="EMBL" id="OIP66952.1"/>
    </source>
</evidence>
<dbReference type="EMBL" id="PFTV01000087">
    <property type="protein sequence ID" value="PJB57047.1"/>
    <property type="molecule type" value="Genomic_DNA"/>
</dbReference>
<evidence type="ECO:0000313" key="16">
    <source>
        <dbReference type="Proteomes" id="UP000228560"/>
    </source>
</evidence>
<evidence type="ECO:0000256" key="10">
    <source>
        <dbReference type="SAM" id="Coils"/>
    </source>
</evidence>
<evidence type="ECO:0000256" key="4">
    <source>
        <dbReference type="ARBA" id="ARBA00022741"/>
    </source>
</evidence>
<dbReference type="Pfam" id="PF02463">
    <property type="entry name" value="SMC_N"/>
    <property type="match status" value="1"/>
</dbReference>
<dbReference type="SUPFAM" id="SSF52540">
    <property type="entry name" value="P-loop containing nucleoside triphosphate hydrolases"/>
    <property type="match status" value="1"/>
</dbReference>
<dbReference type="AlphaFoldDB" id="A0A1J5GIT9"/>
<evidence type="ECO:0000256" key="3">
    <source>
        <dbReference type="ARBA" id="ARBA00021315"/>
    </source>
</evidence>
<accession>A0A2M8CD94</accession>
<dbReference type="GO" id="GO:0006281">
    <property type="term" value="P:DNA repair"/>
    <property type="evidence" value="ECO:0007669"/>
    <property type="project" value="UniProtKB-KW"/>
</dbReference>
<comment type="similarity">
    <text evidence="2 9">Belongs to the RecN family.</text>
</comment>
<evidence type="ECO:0000256" key="5">
    <source>
        <dbReference type="ARBA" id="ARBA00022763"/>
    </source>
</evidence>
<dbReference type="STRING" id="1805029.AUK42_07310"/>
<dbReference type="FunFam" id="3.40.50.300:FF:000356">
    <property type="entry name" value="DNA repair protein RecN"/>
    <property type="match status" value="1"/>
</dbReference>
<dbReference type="EMBL" id="MNYY01000146">
    <property type="protein sequence ID" value="OIP66952.1"/>
    <property type="molecule type" value="Genomic_DNA"/>
</dbReference>
<feature type="domain" description="RecF/RecN/SMC N-terminal" evidence="11">
    <location>
        <begin position="4"/>
        <end position="521"/>
    </location>
</feature>
<dbReference type="GO" id="GO:0006310">
    <property type="term" value="P:DNA recombination"/>
    <property type="evidence" value="ECO:0007669"/>
    <property type="project" value="InterPro"/>
</dbReference>
<dbReference type="CDD" id="cd03241">
    <property type="entry name" value="ABC_RecN"/>
    <property type="match status" value="2"/>
</dbReference>
<evidence type="ECO:0000256" key="2">
    <source>
        <dbReference type="ARBA" id="ARBA00009441"/>
    </source>
</evidence>
<feature type="coiled-coil region" evidence="10">
    <location>
        <begin position="336"/>
        <end position="377"/>
    </location>
</feature>
<evidence type="ECO:0000256" key="6">
    <source>
        <dbReference type="ARBA" id="ARBA00022840"/>
    </source>
</evidence>
<protein>
    <recommendedName>
        <fullName evidence="3 9">DNA repair protein RecN</fullName>
    </recommendedName>
    <alternativeName>
        <fullName evidence="8 9">Recombination protein N</fullName>
    </alternativeName>
</protein>
<reference evidence="16 17" key="3">
    <citation type="submission" date="2017-09" db="EMBL/GenBank/DDBJ databases">
        <title>Depth-based differentiation of microbial function through sediment-hosted aquifers and enrichment of novel symbionts in the deep terrestrial subsurface.</title>
        <authorList>
            <person name="Probst A.J."/>
            <person name="Ladd B."/>
            <person name="Jarett J.K."/>
            <person name="Geller-Mcgrath D.E."/>
            <person name="Sieber C.M."/>
            <person name="Emerson J.B."/>
            <person name="Anantharaman K."/>
            <person name="Thomas B.C."/>
            <person name="Malmstrom R."/>
            <person name="Stieglmeier M."/>
            <person name="Klingl A."/>
            <person name="Woyke T."/>
            <person name="Ryan C.M."/>
            <person name="Banfield J.F."/>
        </authorList>
    </citation>
    <scope>NUCLEOTIDE SEQUENCE [LARGE SCALE GENOMIC DNA]</scope>
    <source>
        <strain evidence="14">CG_4_9_14_3_um_filter_33_16</strain>
    </source>
</reference>
<reference evidence="12 15" key="1">
    <citation type="journal article" date="2016" name="Environ. Microbiol.">
        <title>Genomic resolution of a cold subsurface aquifer community provides metabolic insights for novel microbes adapted to high CO concentrations.</title>
        <authorList>
            <person name="Probst A.J."/>
            <person name="Castelle C.J."/>
            <person name="Singh A."/>
            <person name="Brown C.T."/>
            <person name="Anantharaman K."/>
            <person name="Sharon I."/>
            <person name="Hug L.A."/>
            <person name="Burstein D."/>
            <person name="Emerson J.B."/>
            <person name="Thomas B.C."/>
            <person name="Banfield J.F."/>
        </authorList>
    </citation>
    <scope>NUCLEOTIDE SEQUENCE [LARGE SCALE GENOMIC DNA]</scope>
    <source>
        <strain evidence="12">CG2_30_33_13</strain>
    </source>
</reference>
<evidence type="ECO:0000313" key="17">
    <source>
        <dbReference type="Proteomes" id="UP000231493"/>
    </source>
</evidence>
<evidence type="ECO:0000313" key="14">
    <source>
        <dbReference type="EMBL" id="PJB57047.1"/>
    </source>
</evidence>
<dbReference type="GO" id="GO:0043590">
    <property type="term" value="C:bacterial nucleoid"/>
    <property type="evidence" value="ECO:0007669"/>
    <property type="project" value="TreeGrafter"/>
</dbReference>
<keyword evidence="5 9" id="KW-0227">DNA damage</keyword>
<keyword evidence="10" id="KW-0175">Coiled coil</keyword>
<dbReference type="Proteomes" id="UP000228560">
    <property type="component" value="Unassembled WGS sequence"/>
</dbReference>
<keyword evidence="4" id="KW-0547">Nucleotide-binding</keyword>
<dbReference type="EMBL" id="PFIP01000015">
    <property type="protein sequence ID" value="PIX35255.1"/>
    <property type="molecule type" value="Genomic_DNA"/>
</dbReference>
<evidence type="ECO:0000256" key="9">
    <source>
        <dbReference type="PIRNR" id="PIRNR003128"/>
    </source>
</evidence>
<evidence type="ECO:0000259" key="11">
    <source>
        <dbReference type="Pfam" id="PF02463"/>
    </source>
</evidence>
<dbReference type="Proteomes" id="UP000231493">
    <property type="component" value="Unassembled WGS sequence"/>
</dbReference>
<comment type="caution">
    <text evidence="12">The sequence shown here is derived from an EMBL/GenBank/DDBJ whole genome shotgun (WGS) entry which is preliminary data.</text>
</comment>
<dbReference type="InterPro" id="IPR027417">
    <property type="entry name" value="P-loop_NTPase"/>
</dbReference>
<dbReference type="InterPro" id="IPR003395">
    <property type="entry name" value="RecF/RecN/SMC_N"/>
</dbReference>
<accession>A0A2M7KAV4</accession>
<evidence type="ECO:0000256" key="8">
    <source>
        <dbReference type="ARBA" id="ARBA00033408"/>
    </source>
</evidence>
<sequence>MLFQLNIKNMALIKELNIEFEEGLNVLTGETGAGKSIIIEAIDLILGSHATSDLIRDGEDSLIVEGLFLLTPQEKEIISDLNPDMEIVDEEGNLLIRREVSRKGRNKCWVNQRLVNLSMLQDIGNFLVDLHGQHNHQSLLDPSKHIDLIDNLGGDEIIKFRKELFGFYRLWRDKKEKLFQLIRNKEDNLKRIDFLKYQLDEIDKASLVRNEDKVLEEEEMVLRNAEKIIETMEKVNFILYEGGLEQPSLRDSLNGVAIDLGEIASLDQRIGKIKEDLKIIGYQLEDIVNEIIKYKDKIDLDTKKLKEIEGRLNLINTLKSKYGSTIEEILQYRQKIDQELKTIDYSEDRVEKLKEEINSLENKISNISHNLSLKRRKIAEDLEKMVVRELEDLNMKRCQFKVSIHRYEDNEGIEIDGKKYKIGPKGIDDIEFIISPNVGERLRPLVRIISGGEVSRIMLALKSILSEVDQVPTLIFDEIDSGVGARLGEVIAQKLKNLSEGRQIICVTHLPQIACRAKRHFYIEKYVLNDQTGISLKEMKGEEQIQEIARMLDGNQVSEITIQHAQKMLNR</sequence>
<keyword evidence="6" id="KW-0067">ATP-binding</keyword>
<dbReference type="PANTHER" id="PTHR11059">
    <property type="entry name" value="DNA REPAIR PROTEIN RECN"/>
    <property type="match status" value="1"/>
</dbReference>
<dbReference type="NCBIfam" id="TIGR00634">
    <property type="entry name" value="recN"/>
    <property type="match status" value="1"/>
</dbReference>
<name>A0A1J5GIT9_9BACT</name>
<dbReference type="Gene3D" id="3.40.50.300">
    <property type="entry name" value="P-loop containing nucleotide triphosphate hydrolases"/>
    <property type="match status" value="2"/>
</dbReference>
<reference evidence="13" key="2">
    <citation type="submission" date="2017-09" db="EMBL/GenBank/DDBJ databases">
        <title>Depth-based differentiation of microbial function through sediment-hosted aquifers and enrichment of novel symbionts in the deep terrestrial subsurface.</title>
        <authorList>
            <person name="Probst A.J."/>
            <person name="Ladd B."/>
            <person name="Jarett J.K."/>
            <person name="Geller-Mcgrath D.E."/>
            <person name="Sieber C.M.K."/>
            <person name="Emerson J.B."/>
            <person name="Anantharaman K."/>
            <person name="Thomas B.C."/>
            <person name="Malmstrom R."/>
            <person name="Stieglmeier M."/>
            <person name="Klingl A."/>
            <person name="Woyke T."/>
            <person name="Ryan C.M."/>
            <person name="Banfield J.F."/>
        </authorList>
    </citation>
    <scope>NUCLEOTIDE SEQUENCE</scope>
    <source>
        <strain evidence="13">CG_4_8_14_3_um_filter_34_18</strain>
    </source>
</reference>